<dbReference type="EMBL" id="LT840184">
    <property type="protein sequence ID" value="SMF83575.1"/>
    <property type="molecule type" value="Genomic_DNA"/>
</dbReference>
<organism evidence="1 2">
    <name type="scientific">Paenibacillus uliginis N3/975</name>
    <dbReference type="NCBI Taxonomy" id="1313296"/>
    <lineage>
        <taxon>Bacteria</taxon>
        <taxon>Bacillati</taxon>
        <taxon>Bacillota</taxon>
        <taxon>Bacilli</taxon>
        <taxon>Bacillales</taxon>
        <taxon>Paenibacillaceae</taxon>
        <taxon>Paenibacillus</taxon>
    </lineage>
</organism>
<evidence type="ECO:0000313" key="1">
    <source>
        <dbReference type="EMBL" id="SMF83575.1"/>
    </source>
</evidence>
<dbReference type="STRING" id="1313296.SAMN05661091_2413"/>
<protein>
    <submittedName>
        <fullName evidence="1">Uncharacterized protein</fullName>
    </submittedName>
</protein>
<gene>
    <name evidence="1" type="ORF">SAMN05661091_2413</name>
</gene>
<sequence>MGDLFGFGNYLLLLRLISRNMHRALGVVAHGVNNNRCLERGTSPKVHGRSKENARTNTHWRTENPLFVKFSCFRSYSRTEVPLFACKVSKFLGLTDNSGSPVRVHTKTVKNGKIAERLSLRICKNSVFMRLQATDRKLLQPHHGIDARRSTRSKNKLV</sequence>
<keyword evidence="2" id="KW-1185">Reference proteome</keyword>
<reference evidence="1 2" key="1">
    <citation type="submission" date="2017-04" db="EMBL/GenBank/DDBJ databases">
        <authorList>
            <person name="Afonso C.L."/>
            <person name="Miller P.J."/>
            <person name="Scott M.A."/>
            <person name="Spackman E."/>
            <person name="Goraichik I."/>
            <person name="Dimitrov K.M."/>
            <person name="Suarez D.L."/>
            <person name="Swayne D.E."/>
        </authorList>
    </citation>
    <scope>NUCLEOTIDE SEQUENCE [LARGE SCALE GENOMIC DNA]</scope>
    <source>
        <strain evidence="1 2">N3/975</strain>
    </source>
</reference>
<dbReference type="AlphaFoldDB" id="A0A1X7HC05"/>
<dbReference type="Proteomes" id="UP000192940">
    <property type="component" value="Chromosome I"/>
</dbReference>
<accession>A0A1X7HC05</accession>
<name>A0A1X7HC05_9BACL</name>
<proteinExistence type="predicted"/>
<evidence type="ECO:0000313" key="2">
    <source>
        <dbReference type="Proteomes" id="UP000192940"/>
    </source>
</evidence>